<evidence type="ECO:0000259" key="2">
    <source>
        <dbReference type="PROSITE" id="PS51819"/>
    </source>
</evidence>
<keyword evidence="4" id="KW-1185">Reference proteome</keyword>
<sequence length="125" mass="13437">MTGRVVHFEIPFEDKERAKRFYGEIFNWTFDEMPELDYVGVSTGPAGEDGMPDEPGYIGGGMTQRQGANTAPIIVLASADIDADLARVESNGGAVLEPKSPVAEMGFAAYFTDSEGNVVGLWQSA</sequence>
<dbReference type="Pfam" id="PF22677">
    <property type="entry name" value="Ble-like_N"/>
    <property type="match status" value="1"/>
</dbReference>
<dbReference type="PANTHER" id="PTHR33993">
    <property type="entry name" value="GLYOXALASE-RELATED"/>
    <property type="match status" value="1"/>
</dbReference>
<feature type="domain" description="VOC" evidence="2">
    <location>
        <begin position="4"/>
        <end position="124"/>
    </location>
</feature>
<accession>A0ABX5VR51</accession>
<protein>
    <submittedName>
        <fullName evidence="3">VOC family protein</fullName>
    </submittedName>
</protein>
<evidence type="ECO:0000313" key="3">
    <source>
        <dbReference type="EMBL" id="QDB79030.1"/>
    </source>
</evidence>
<dbReference type="Proteomes" id="UP000313948">
    <property type="component" value="Chromosome"/>
</dbReference>
<feature type="region of interest" description="Disordered" evidence="1">
    <location>
        <begin position="41"/>
        <end position="63"/>
    </location>
</feature>
<dbReference type="Gene3D" id="3.10.180.10">
    <property type="entry name" value="2,3-Dihydroxybiphenyl 1,2-Dioxygenase, domain 1"/>
    <property type="match status" value="1"/>
</dbReference>
<evidence type="ECO:0000256" key="1">
    <source>
        <dbReference type="SAM" id="MobiDB-lite"/>
    </source>
</evidence>
<evidence type="ECO:0000313" key="4">
    <source>
        <dbReference type="Proteomes" id="UP000313948"/>
    </source>
</evidence>
<reference evidence="3 4" key="1">
    <citation type="submission" date="2019-05" db="EMBL/GenBank/DDBJ databases">
        <title>Georgenia *** sp. nov., and Georgenia *** sp. nov., isolated from the intestinal contents of plateau pika (Ochotona curzoniae) in the Qinghai-Tibet plateau of China.</title>
        <authorList>
            <person name="Tian Z."/>
        </authorList>
    </citation>
    <scope>NUCLEOTIDE SEQUENCE [LARGE SCALE GENOMIC DNA]</scope>
    <source>
        <strain evidence="3 4">Z294</strain>
    </source>
</reference>
<name>A0ABX5VR51_9MICO</name>
<dbReference type="PANTHER" id="PTHR33993:SF2">
    <property type="entry name" value="VOC DOMAIN-CONTAINING PROTEIN"/>
    <property type="match status" value="1"/>
</dbReference>
<dbReference type="PROSITE" id="PS51819">
    <property type="entry name" value="VOC"/>
    <property type="match status" value="1"/>
</dbReference>
<organism evidence="3 4">
    <name type="scientific">Georgenia wutianyii</name>
    <dbReference type="NCBI Taxonomy" id="2585135"/>
    <lineage>
        <taxon>Bacteria</taxon>
        <taxon>Bacillati</taxon>
        <taxon>Actinomycetota</taxon>
        <taxon>Actinomycetes</taxon>
        <taxon>Micrococcales</taxon>
        <taxon>Bogoriellaceae</taxon>
        <taxon>Georgenia</taxon>
    </lineage>
</organism>
<dbReference type="InterPro" id="IPR053863">
    <property type="entry name" value="Glyoxy/Ble-like_N"/>
</dbReference>
<dbReference type="SUPFAM" id="SSF54593">
    <property type="entry name" value="Glyoxalase/Bleomycin resistance protein/Dihydroxybiphenyl dioxygenase"/>
    <property type="match status" value="1"/>
</dbReference>
<dbReference type="InterPro" id="IPR052164">
    <property type="entry name" value="Anthracycline_SecMetBiosynth"/>
</dbReference>
<gene>
    <name evidence="3" type="ORF">FE251_06330</name>
</gene>
<dbReference type="InterPro" id="IPR037523">
    <property type="entry name" value="VOC_core"/>
</dbReference>
<dbReference type="RefSeq" id="WP_139948285.1">
    <property type="nucleotide sequence ID" value="NZ_CP040899.1"/>
</dbReference>
<dbReference type="CDD" id="cd07247">
    <property type="entry name" value="SgaA_N_like"/>
    <property type="match status" value="1"/>
</dbReference>
<dbReference type="InterPro" id="IPR029068">
    <property type="entry name" value="Glyas_Bleomycin-R_OHBP_Dase"/>
</dbReference>
<proteinExistence type="predicted"/>
<dbReference type="EMBL" id="CP040899">
    <property type="protein sequence ID" value="QDB79030.1"/>
    <property type="molecule type" value="Genomic_DNA"/>
</dbReference>